<protein>
    <submittedName>
        <fullName evidence="1">Uncharacterized protein</fullName>
    </submittedName>
</protein>
<evidence type="ECO:0000313" key="2">
    <source>
        <dbReference type="Proteomes" id="UP000823399"/>
    </source>
</evidence>
<gene>
    <name evidence="1" type="ORF">F5147DRAFT_531997</name>
</gene>
<organism evidence="1 2">
    <name type="scientific">Suillus discolor</name>
    <dbReference type="NCBI Taxonomy" id="1912936"/>
    <lineage>
        <taxon>Eukaryota</taxon>
        <taxon>Fungi</taxon>
        <taxon>Dikarya</taxon>
        <taxon>Basidiomycota</taxon>
        <taxon>Agaricomycotina</taxon>
        <taxon>Agaricomycetes</taxon>
        <taxon>Agaricomycetidae</taxon>
        <taxon>Boletales</taxon>
        <taxon>Suillineae</taxon>
        <taxon>Suillaceae</taxon>
        <taxon>Suillus</taxon>
    </lineage>
</organism>
<dbReference type="EMBL" id="JABBWM010000017">
    <property type="protein sequence ID" value="KAG2111494.1"/>
    <property type="molecule type" value="Genomic_DNA"/>
</dbReference>
<name>A0A9P7JVG0_9AGAM</name>
<dbReference type="Proteomes" id="UP000823399">
    <property type="component" value="Unassembled WGS sequence"/>
</dbReference>
<evidence type="ECO:0000313" key="1">
    <source>
        <dbReference type="EMBL" id="KAG2111494.1"/>
    </source>
</evidence>
<dbReference type="OrthoDB" id="10261556at2759"/>
<reference evidence="1" key="1">
    <citation type="journal article" date="2020" name="New Phytol.">
        <title>Comparative genomics reveals dynamic genome evolution in host specialist ectomycorrhizal fungi.</title>
        <authorList>
            <person name="Lofgren L.A."/>
            <person name="Nguyen N.H."/>
            <person name="Vilgalys R."/>
            <person name="Ruytinx J."/>
            <person name="Liao H.L."/>
            <person name="Branco S."/>
            <person name="Kuo A."/>
            <person name="LaButti K."/>
            <person name="Lipzen A."/>
            <person name="Andreopoulos W."/>
            <person name="Pangilinan J."/>
            <person name="Riley R."/>
            <person name="Hundley H."/>
            <person name="Na H."/>
            <person name="Barry K."/>
            <person name="Grigoriev I.V."/>
            <person name="Stajich J.E."/>
            <person name="Kennedy P.G."/>
        </authorList>
    </citation>
    <scope>NUCLEOTIDE SEQUENCE</scope>
    <source>
        <strain evidence="1">FC423</strain>
    </source>
</reference>
<feature type="non-terminal residue" evidence="1">
    <location>
        <position position="1"/>
    </location>
</feature>
<dbReference type="RefSeq" id="XP_041294713.1">
    <property type="nucleotide sequence ID" value="XM_041430098.1"/>
</dbReference>
<accession>A0A9P7JVG0</accession>
<dbReference type="AlphaFoldDB" id="A0A9P7JVG0"/>
<proteinExistence type="predicted"/>
<dbReference type="GeneID" id="64692357"/>
<keyword evidence="2" id="KW-1185">Reference proteome</keyword>
<sequence>ICTRKDEHLIVSPEQLSIFRGHLPHLAQFIHQDGAFFKRIKCVHIDKPHKIYTAGLAHHG</sequence>
<feature type="non-terminal residue" evidence="1">
    <location>
        <position position="60"/>
    </location>
</feature>
<comment type="caution">
    <text evidence="1">The sequence shown here is derived from an EMBL/GenBank/DDBJ whole genome shotgun (WGS) entry which is preliminary data.</text>
</comment>